<accession>A0A2P5FD62</accession>
<dbReference type="AlphaFoldDB" id="A0A2P5FD62"/>
<dbReference type="Proteomes" id="UP000237000">
    <property type="component" value="Unassembled WGS sequence"/>
</dbReference>
<reference evidence="2" key="1">
    <citation type="submission" date="2016-06" db="EMBL/GenBank/DDBJ databases">
        <title>Parallel loss of symbiosis genes in relatives of nitrogen-fixing non-legume Parasponia.</title>
        <authorList>
            <person name="Van Velzen R."/>
            <person name="Holmer R."/>
            <person name="Bu F."/>
            <person name="Rutten L."/>
            <person name="Van Zeijl A."/>
            <person name="Liu W."/>
            <person name="Santuari L."/>
            <person name="Cao Q."/>
            <person name="Sharma T."/>
            <person name="Shen D."/>
            <person name="Roswanjaya Y."/>
            <person name="Wardhani T."/>
            <person name="Kalhor M.S."/>
            <person name="Jansen J."/>
            <person name="Van den Hoogen J."/>
            <person name="Gungor B."/>
            <person name="Hartog M."/>
            <person name="Hontelez J."/>
            <person name="Verver J."/>
            <person name="Yang W.-C."/>
            <person name="Schijlen E."/>
            <person name="Repin R."/>
            <person name="Schilthuizen M."/>
            <person name="Schranz E."/>
            <person name="Heidstra R."/>
            <person name="Miyata K."/>
            <person name="Fedorova E."/>
            <person name="Kohlen W."/>
            <person name="Bisseling T."/>
            <person name="Smit S."/>
            <person name="Geurts R."/>
        </authorList>
    </citation>
    <scope>NUCLEOTIDE SEQUENCE [LARGE SCALE GENOMIC DNA]</scope>
    <source>
        <strain evidence="2">cv. RG33-2</strain>
    </source>
</reference>
<evidence type="ECO:0000313" key="1">
    <source>
        <dbReference type="EMBL" id="PON95737.1"/>
    </source>
</evidence>
<proteinExistence type="predicted"/>
<organism evidence="1 2">
    <name type="scientific">Trema orientale</name>
    <name type="common">Charcoal tree</name>
    <name type="synonym">Celtis orientalis</name>
    <dbReference type="NCBI Taxonomy" id="63057"/>
    <lineage>
        <taxon>Eukaryota</taxon>
        <taxon>Viridiplantae</taxon>
        <taxon>Streptophyta</taxon>
        <taxon>Embryophyta</taxon>
        <taxon>Tracheophyta</taxon>
        <taxon>Spermatophyta</taxon>
        <taxon>Magnoliopsida</taxon>
        <taxon>eudicotyledons</taxon>
        <taxon>Gunneridae</taxon>
        <taxon>Pentapetalae</taxon>
        <taxon>rosids</taxon>
        <taxon>fabids</taxon>
        <taxon>Rosales</taxon>
        <taxon>Cannabaceae</taxon>
        <taxon>Trema</taxon>
    </lineage>
</organism>
<gene>
    <name evidence="1" type="ORF">TorRG33x02_085660</name>
</gene>
<dbReference type="InParanoid" id="A0A2P5FD62"/>
<sequence>MTRAQISLYQQLFQITLIHGLRSKILKYEVKKKRISKLPNGLHGNSFLVFTFEKQQRKEQTRYQLLLLRRFIFYLLRERKNNNNNKCVTNELLVFKIFNSENIEISKINRTKRIQLGSSVKTQPPPPAPVNLEANLYFNVVRRTVSIEAWLTPMLCSKPWFISINSSIFSSF</sequence>
<comment type="caution">
    <text evidence="1">The sequence shown here is derived from an EMBL/GenBank/DDBJ whole genome shotgun (WGS) entry which is preliminary data.</text>
</comment>
<dbReference type="EMBL" id="JXTC01000043">
    <property type="protein sequence ID" value="PON95737.1"/>
    <property type="molecule type" value="Genomic_DNA"/>
</dbReference>
<keyword evidence="2" id="KW-1185">Reference proteome</keyword>
<dbReference type="OrthoDB" id="10338696at2759"/>
<protein>
    <submittedName>
        <fullName evidence="1">Uncharacterized protein</fullName>
    </submittedName>
</protein>
<evidence type="ECO:0000313" key="2">
    <source>
        <dbReference type="Proteomes" id="UP000237000"/>
    </source>
</evidence>
<name>A0A2P5FD62_TREOI</name>